<dbReference type="Pfam" id="PF17921">
    <property type="entry name" value="Integrase_H2C2"/>
    <property type="match status" value="1"/>
</dbReference>
<organism evidence="4 5">
    <name type="scientific">Araneus ventricosus</name>
    <name type="common">Orbweaver spider</name>
    <name type="synonym">Epeira ventricosa</name>
    <dbReference type="NCBI Taxonomy" id="182803"/>
    <lineage>
        <taxon>Eukaryota</taxon>
        <taxon>Metazoa</taxon>
        <taxon>Ecdysozoa</taxon>
        <taxon>Arthropoda</taxon>
        <taxon>Chelicerata</taxon>
        <taxon>Arachnida</taxon>
        <taxon>Araneae</taxon>
        <taxon>Araneomorphae</taxon>
        <taxon>Entelegynae</taxon>
        <taxon>Araneoidea</taxon>
        <taxon>Araneidae</taxon>
        <taxon>Araneus</taxon>
    </lineage>
</organism>
<dbReference type="InterPro" id="IPR050951">
    <property type="entry name" value="Retrovirus_Pol_polyprotein"/>
</dbReference>
<feature type="region of interest" description="Disordered" evidence="2">
    <location>
        <begin position="70"/>
        <end position="89"/>
    </location>
</feature>
<evidence type="ECO:0000259" key="3">
    <source>
        <dbReference type="Pfam" id="PF17921"/>
    </source>
</evidence>
<dbReference type="Proteomes" id="UP000499080">
    <property type="component" value="Unassembled WGS sequence"/>
</dbReference>
<proteinExistence type="predicted"/>
<dbReference type="SUPFAM" id="SSF53098">
    <property type="entry name" value="Ribonuclease H-like"/>
    <property type="match status" value="1"/>
</dbReference>
<sequence length="327" mass="37733">MPEYEHTKTRNTKNLREEQLKDDELRKIIECFEKDIKDEDYINWTSRGYLMNQGVLNRFSPYSESEQAQLVVPSHERKKSSGRVSTSGHYGTEGTYHRVAKRYYFTEMRKFISHYTSRTVLDAGHTKLIIKRHQTPVYSQMFATLAIELFGPLPETKVHKKWIFIIEVCSTKWVELFALPYAIAKECAVVFLEKVILRYGLHRKLLSDNGSQFVTMRHSCSITHSNSTSVLAAGHPTRTDSCLKSSGKPCRTKNRDLKPRLSILVDQHDEGDAHLPVMNTVKCDTTGKITTFLQFGRELQTTHDVTHDLRAIIDNDNFMPETSPYLK</sequence>
<evidence type="ECO:0000313" key="4">
    <source>
        <dbReference type="EMBL" id="GBM51591.1"/>
    </source>
</evidence>
<name>A0A4Y2GDY4_ARAVE</name>
<protein>
    <recommendedName>
        <fullName evidence="1">RNA-directed DNA polymerase</fullName>
        <ecNumber evidence="1">2.7.7.49</ecNumber>
    </recommendedName>
</protein>
<reference evidence="4 5" key="1">
    <citation type="journal article" date="2019" name="Sci. Rep.">
        <title>Orb-weaving spider Araneus ventricosus genome elucidates the spidroin gene catalogue.</title>
        <authorList>
            <person name="Kono N."/>
            <person name="Nakamura H."/>
            <person name="Ohtoshi R."/>
            <person name="Moran D.A.P."/>
            <person name="Shinohara A."/>
            <person name="Yoshida Y."/>
            <person name="Fujiwara M."/>
            <person name="Mori M."/>
            <person name="Tomita M."/>
            <person name="Arakawa K."/>
        </authorList>
    </citation>
    <scope>NUCLEOTIDE SEQUENCE [LARGE SCALE GENOMIC DNA]</scope>
</reference>
<keyword evidence="5" id="KW-1185">Reference proteome</keyword>
<dbReference type="InterPro" id="IPR012337">
    <property type="entry name" value="RNaseH-like_sf"/>
</dbReference>
<dbReference type="InterPro" id="IPR041588">
    <property type="entry name" value="Integrase_H2C2"/>
</dbReference>
<dbReference type="PANTHER" id="PTHR37984">
    <property type="entry name" value="PROTEIN CBG26694"/>
    <property type="match status" value="1"/>
</dbReference>
<dbReference type="GO" id="GO:0003676">
    <property type="term" value="F:nucleic acid binding"/>
    <property type="evidence" value="ECO:0007669"/>
    <property type="project" value="InterPro"/>
</dbReference>
<dbReference type="GO" id="GO:0003964">
    <property type="term" value="F:RNA-directed DNA polymerase activity"/>
    <property type="evidence" value="ECO:0007669"/>
    <property type="project" value="UniProtKB-EC"/>
</dbReference>
<dbReference type="Gene3D" id="1.10.340.70">
    <property type="match status" value="1"/>
</dbReference>
<dbReference type="Gene3D" id="3.30.420.10">
    <property type="entry name" value="Ribonuclease H-like superfamily/Ribonuclease H"/>
    <property type="match status" value="1"/>
</dbReference>
<dbReference type="EC" id="2.7.7.49" evidence="1"/>
<evidence type="ECO:0000256" key="2">
    <source>
        <dbReference type="SAM" id="MobiDB-lite"/>
    </source>
</evidence>
<gene>
    <name evidence="4" type="ORF">AVEN_832_1</name>
</gene>
<dbReference type="EMBL" id="BGPR01001343">
    <property type="protein sequence ID" value="GBM51591.1"/>
    <property type="molecule type" value="Genomic_DNA"/>
</dbReference>
<dbReference type="InterPro" id="IPR036397">
    <property type="entry name" value="RNaseH_sf"/>
</dbReference>
<evidence type="ECO:0000256" key="1">
    <source>
        <dbReference type="ARBA" id="ARBA00012493"/>
    </source>
</evidence>
<feature type="domain" description="Integrase zinc-binding" evidence="3">
    <location>
        <begin position="86"/>
        <end position="117"/>
    </location>
</feature>
<dbReference type="AlphaFoldDB" id="A0A4Y2GDY4"/>
<dbReference type="PANTHER" id="PTHR37984:SF5">
    <property type="entry name" value="PROTEIN NYNRIN-LIKE"/>
    <property type="match status" value="1"/>
</dbReference>
<evidence type="ECO:0000313" key="5">
    <source>
        <dbReference type="Proteomes" id="UP000499080"/>
    </source>
</evidence>
<comment type="caution">
    <text evidence="4">The sequence shown here is derived from an EMBL/GenBank/DDBJ whole genome shotgun (WGS) entry which is preliminary data.</text>
</comment>
<accession>A0A4Y2GDY4</accession>